<dbReference type="Gene3D" id="3.55.40.20">
    <property type="entry name" value="Iron/manganese superoxide dismutase, C-terminal domain"/>
    <property type="match status" value="1"/>
</dbReference>
<dbReference type="InterPro" id="IPR050265">
    <property type="entry name" value="Fe/Mn_Superoxide_Dismutase"/>
</dbReference>
<evidence type="ECO:0000256" key="2">
    <source>
        <dbReference type="ARBA" id="ARBA00012682"/>
    </source>
</evidence>
<dbReference type="InterPro" id="IPR036324">
    <property type="entry name" value="Mn/Fe_SOD_N_sf"/>
</dbReference>
<evidence type="ECO:0000256" key="1">
    <source>
        <dbReference type="ARBA" id="ARBA00008714"/>
    </source>
</evidence>
<evidence type="ECO:0000313" key="8">
    <source>
        <dbReference type="Proteomes" id="UP001296943"/>
    </source>
</evidence>
<sequence length="294" mass="34479">MDNKKLEYLAALLKWAEKAEASLAKVNTEHIGIKSWYEQLGEIKETIQQKLEMNEDVTDSFIYDIQNKSEKLTEEWKDVLKNPRQAADFIAPGNHELPPLPYAYDALEPYISKEIMELHHKKHHQSYVDGLNKAEKELYVNKPEKAMIKHWMREQAFHGSGHYLHTIFWNNMTPQGGGAPTGSLLNQIKKDFGSFKNFKQLFTKAAESAEGVGWAILVWEPRAGRLGIQTAEKHQLFSLWDTTPLLVLDVWEHAYYLQYKNNRLEYINNWWKVVNWNDVQNRYNQAKKLVWTLY</sequence>
<dbReference type="InterPro" id="IPR019832">
    <property type="entry name" value="Mn/Fe_SOD_C"/>
</dbReference>
<dbReference type="Proteomes" id="UP001296943">
    <property type="component" value="Unassembled WGS sequence"/>
</dbReference>
<dbReference type="PRINTS" id="PR01703">
    <property type="entry name" value="MNSODISMTASE"/>
</dbReference>
<evidence type="ECO:0000256" key="4">
    <source>
        <dbReference type="ARBA" id="ARBA00023002"/>
    </source>
</evidence>
<evidence type="ECO:0000256" key="3">
    <source>
        <dbReference type="ARBA" id="ARBA00022723"/>
    </source>
</evidence>
<keyword evidence="8" id="KW-1185">Reference proteome</keyword>
<accession>A0ABS2MVE9</accession>
<dbReference type="Pfam" id="PF02777">
    <property type="entry name" value="Sod_Fe_C"/>
    <property type="match status" value="1"/>
</dbReference>
<feature type="domain" description="Manganese/iron superoxide dismutase C-terminal" evidence="6">
    <location>
        <begin position="180"/>
        <end position="282"/>
    </location>
</feature>
<dbReference type="InterPro" id="IPR036314">
    <property type="entry name" value="SOD_C_sf"/>
</dbReference>
<dbReference type="PROSITE" id="PS00088">
    <property type="entry name" value="SOD_MN"/>
    <property type="match status" value="1"/>
</dbReference>
<dbReference type="EC" id="1.15.1.1" evidence="2"/>
<dbReference type="InterPro" id="IPR019831">
    <property type="entry name" value="Mn/Fe_SOD_N"/>
</dbReference>
<evidence type="ECO:0000313" key="7">
    <source>
        <dbReference type="EMBL" id="MBM7569778.1"/>
    </source>
</evidence>
<evidence type="ECO:0000259" key="6">
    <source>
        <dbReference type="Pfam" id="PF02777"/>
    </source>
</evidence>
<reference evidence="7 8" key="1">
    <citation type="submission" date="2021-01" db="EMBL/GenBank/DDBJ databases">
        <title>Genomic Encyclopedia of Type Strains, Phase IV (KMG-IV): sequencing the most valuable type-strain genomes for metagenomic binning, comparative biology and taxonomic classification.</title>
        <authorList>
            <person name="Goeker M."/>
        </authorList>
    </citation>
    <scope>NUCLEOTIDE SEQUENCE [LARGE SCALE GENOMIC DNA]</scope>
    <source>
        <strain evidence="7 8">DSM 23711</strain>
    </source>
</reference>
<organism evidence="7 8">
    <name type="scientific">Aquibacillus albus</name>
    <dbReference type="NCBI Taxonomy" id="1168171"/>
    <lineage>
        <taxon>Bacteria</taxon>
        <taxon>Bacillati</taxon>
        <taxon>Bacillota</taxon>
        <taxon>Bacilli</taxon>
        <taxon>Bacillales</taxon>
        <taxon>Bacillaceae</taxon>
        <taxon>Aquibacillus</taxon>
    </lineage>
</organism>
<dbReference type="SUPFAM" id="SSF54719">
    <property type="entry name" value="Fe,Mn superoxide dismutase (SOD), C-terminal domain"/>
    <property type="match status" value="1"/>
</dbReference>
<gene>
    <name evidence="7" type="ORF">JOC48_000247</name>
</gene>
<proteinExistence type="inferred from homology"/>
<keyword evidence="4 7" id="KW-0560">Oxidoreductase</keyword>
<dbReference type="Pfam" id="PF00081">
    <property type="entry name" value="Sod_Fe_N"/>
    <property type="match status" value="1"/>
</dbReference>
<comment type="caution">
    <text evidence="7">The sequence shown here is derived from an EMBL/GenBank/DDBJ whole genome shotgun (WGS) entry which is preliminary data.</text>
</comment>
<comment type="similarity">
    <text evidence="1">Belongs to the iron/manganese superoxide dismutase family.</text>
</comment>
<dbReference type="GO" id="GO:0004784">
    <property type="term" value="F:superoxide dismutase activity"/>
    <property type="evidence" value="ECO:0007669"/>
    <property type="project" value="UniProtKB-EC"/>
</dbReference>
<protein>
    <recommendedName>
        <fullName evidence="2">superoxide dismutase</fullName>
        <ecNumber evidence="2">1.15.1.1</ecNumber>
    </recommendedName>
</protein>
<dbReference type="InterPro" id="IPR019833">
    <property type="entry name" value="Mn/Fe_SOD_BS"/>
</dbReference>
<dbReference type="EMBL" id="JAFBDR010000001">
    <property type="protein sequence ID" value="MBM7569778.1"/>
    <property type="molecule type" value="Genomic_DNA"/>
</dbReference>
<dbReference type="SUPFAM" id="SSF46609">
    <property type="entry name" value="Fe,Mn superoxide dismutase (SOD), N-terminal domain"/>
    <property type="match status" value="1"/>
</dbReference>
<dbReference type="Gene3D" id="1.10.287.990">
    <property type="entry name" value="Fe,Mn superoxide dismutase (SOD) domain"/>
    <property type="match status" value="1"/>
</dbReference>
<dbReference type="PANTHER" id="PTHR11404:SF6">
    <property type="entry name" value="SUPEROXIDE DISMUTASE [MN], MITOCHONDRIAL"/>
    <property type="match status" value="1"/>
</dbReference>
<feature type="domain" description="Manganese/iron superoxide dismutase N-terminal" evidence="5">
    <location>
        <begin position="95"/>
        <end position="173"/>
    </location>
</feature>
<evidence type="ECO:0000259" key="5">
    <source>
        <dbReference type="Pfam" id="PF00081"/>
    </source>
</evidence>
<dbReference type="RefSeq" id="WP_204497227.1">
    <property type="nucleotide sequence ID" value="NZ_JAFBDR010000001.1"/>
</dbReference>
<keyword evidence="3" id="KW-0479">Metal-binding</keyword>
<name>A0ABS2MVE9_9BACI</name>
<dbReference type="InterPro" id="IPR001189">
    <property type="entry name" value="Mn/Fe_SOD"/>
</dbReference>
<dbReference type="PANTHER" id="PTHR11404">
    <property type="entry name" value="SUPEROXIDE DISMUTASE 2"/>
    <property type="match status" value="1"/>
</dbReference>